<name>A0A9Q9EEW6_9PEZI</name>
<evidence type="ECO:0000313" key="2">
    <source>
        <dbReference type="Proteomes" id="UP001056384"/>
    </source>
</evidence>
<dbReference type="EMBL" id="CP099419">
    <property type="protein sequence ID" value="USW49216.1"/>
    <property type="molecule type" value="Genomic_DNA"/>
</dbReference>
<accession>A0A9Q9EEW6</accession>
<protein>
    <submittedName>
        <fullName evidence="1">Uncharacterized protein</fullName>
    </submittedName>
</protein>
<dbReference type="Proteomes" id="UP001056384">
    <property type="component" value="Chromosome 2"/>
</dbReference>
<sequence length="94" mass="10733">MSGLKLRYKRDELWPFCRSPRAQLILDRDGLDNKGYVHDLITYCLLFGECARMYSGATWDQVLAFKGVSARHPLAESRYGQDSELWGAYGLATL</sequence>
<proteinExistence type="predicted"/>
<reference evidence="1" key="1">
    <citation type="submission" date="2022-06" db="EMBL/GenBank/DDBJ databases">
        <title>Complete genome sequences of two strains of the flax pathogen Septoria linicola.</title>
        <authorList>
            <person name="Lapalu N."/>
            <person name="Simon A."/>
            <person name="Demenou B."/>
            <person name="Paumier D."/>
            <person name="Guillot M.-P."/>
            <person name="Gout L."/>
            <person name="Valade R."/>
        </authorList>
    </citation>
    <scope>NUCLEOTIDE SEQUENCE</scope>
    <source>
        <strain evidence="1">SE15195</strain>
    </source>
</reference>
<evidence type="ECO:0000313" key="1">
    <source>
        <dbReference type="EMBL" id="USW49216.1"/>
    </source>
</evidence>
<organism evidence="1 2">
    <name type="scientific">Septoria linicola</name>
    <dbReference type="NCBI Taxonomy" id="215465"/>
    <lineage>
        <taxon>Eukaryota</taxon>
        <taxon>Fungi</taxon>
        <taxon>Dikarya</taxon>
        <taxon>Ascomycota</taxon>
        <taxon>Pezizomycotina</taxon>
        <taxon>Dothideomycetes</taxon>
        <taxon>Dothideomycetidae</taxon>
        <taxon>Mycosphaerellales</taxon>
        <taxon>Mycosphaerellaceae</taxon>
        <taxon>Septoria</taxon>
    </lineage>
</organism>
<keyword evidence="2" id="KW-1185">Reference proteome</keyword>
<gene>
    <name evidence="1" type="ORF">Slin15195_G025350</name>
</gene>
<dbReference type="AlphaFoldDB" id="A0A9Q9EEW6"/>